<comment type="caution">
    <text evidence="2">The sequence shown here is derived from an EMBL/GenBank/DDBJ whole genome shotgun (WGS) entry which is preliminary data.</text>
</comment>
<dbReference type="EMBL" id="BRYA01000134">
    <property type="protein sequence ID" value="GMI40673.1"/>
    <property type="molecule type" value="Genomic_DNA"/>
</dbReference>
<evidence type="ECO:0000256" key="1">
    <source>
        <dbReference type="SAM" id="MobiDB-lite"/>
    </source>
</evidence>
<organism evidence="2 3">
    <name type="scientific">Triparma columacea</name>
    <dbReference type="NCBI Taxonomy" id="722753"/>
    <lineage>
        <taxon>Eukaryota</taxon>
        <taxon>Sar</taxon>
        <taxon>Stramenopiles</taxon>
        <taxon>Ochrophyta</taxon>
        <taxon>Bolidophyceae</taxon>
        <taxon>Parmales</taxon>
        <taxon>Triparmaceae</taxon>
        <taxon>Triparma</taxon>
    </lineage>
</organism>
<name>A0A9W7GD53_9STRA</name>
<reference evidence="3" key="1">
    <citation type="journal article" date="2023" name="Commun. Biol.">
        <title>Genome analysis of Parmales, the sister group of diatoms, reveals the evolutionary specialization of diatoms from phago-mixotrophs to photoautotrophs.</title>
        <authorList>
            <person name="Ban H."/>
            <person name="Sato S."/>
            <person name="Yoshikawa S."/>
            <person name="Yamada K."/>
            <person name="Nakamura Y."/>
            <person name="Ichinomiya M."/>
            <person name="Sato N."/>
            <person name="Blanc-Mathieu R."/>
            <person name="Endo H."/>
            <person name="Kuwata A."/>
            <person name="Ogata H."/>
        </authorList>
    </citation>
    <scope>NUCLEOTIDE SEQUENCE [LARGE SCALE GENOMIC DNA]</scope>
</reference>
<feature type="region of interest" description="Disordered" evidence="1">
    <location>
        <begin position="1"/>
        <end position="40"/>
    </location>
</feature>
<dbReference type="AlphaFoldDB" id="A0A9W7GD53"/>
<proteinExistence type="predicted"/>
<evidence type="ECO:0000313" key="2">
    <source>
        <dbReference type="EMBL" id="GMI40673.1"/>
    </source>
</evidence>
<feature type="compositionally biased region" description="Polar residues" evidence="1">
    <location>
        <begin position="17"/>
        <end position="34"/>
    </location>
</feature>
<protein>
    <submittedName>
        <fullName evidence="2">Uncharacterized protein</fullName>
    </submittedName>
</protein>
<dbReference type="Proteomes" id="UP001165065">
    <property type="component" value="Unassembled WGS sequence"/>
</dbReference>
<accession>A0A9W7GD53</accession>
<evidence type="ECO:0000313" key="3">
    <source>
        <dbReference type="Proteomes" id="UP001165065"/>
    </source>
</evidence>
<gene>
    <name evidence="2" type="ORF">TrCOL_g5084</name>
</gene>
<sequence length="167" mass="18642">MLSTALSKKARRGPPSAGTNCTSLLHHGSQTPEHLNTKSTLSWTSKSKKALNKCYDDDDVMVIEKNKLPMYIAIDEEDEEEEEGEDKAQQLGKILTDYINSTSTKKLIDELKPLAHYARLARLQTVFNQGTPGCIELGTFNCDLVPNECPRRPLGIMILIVFFATFP</sequence>
<keyword evidence="3" id="KW-1185">Reference proteome</keyword>